<evidence type="ECO:0000313" key="2">
    <source>
        <dbReference type="Proteomes" id="UP000008550"/>
    </source>
</evidence>
<name>B0TI81_HELMI</name>
<keyword evidence="2" id="KW-1185">Reference proteome</keyword>
<dbReference type="HOGENOM" id="CLU_3328678_0_0_9"/>
<organism evidence="1 2">
    <name type="scientific">Heliobacterium modesticaldum (strain ATCC 51547 / Ice1)</name>
    <dbReference type="NCBI Taxonomy" id="498761"/>
    <lineage>
        <taxon>Bacteria</taxon>
        <taxon>Bacillati</taxon>
        <taxon>Bacillota</taxon>
        <taxon>Clostridia</taxon>
        <taxon>Eubacteriales</taxon>
        <taxon>Heliobacteriaceae</taxon>
        <taxon>Heliomicrobium</taxon>
    </lineage>
</organism>
<dbReference type="Proteomes" id="UP000008550">
    <property type="component" value="Chromosome"/>
</dbReference>
<proteinExistence type="predicted"/>
<reference evidence="1 2" key="1">
    <citation type="journal article" date="2008" name="J. Bacteriol.">
        <title>The genome of Heliobacterium modesticaldum, a phototrophic representative of the Firmicutes containing the simplest photosynthetic apparatus.</title>
        <authorList>
            <person name="Sattley W.M."/>
            <person name="Madigan M.T."/>
            <person name="Swingley W.D."/>
            <person name="Cheung P.C."/>
            <person name="Clocksin K.M."/>
            <person name="Conrad A.L."/>
            <person name="Dejesa L.C."/>
            <person name="Honchak B.M."/>
            <person name="Jung D.O."/>
            <person name="Karbach L.E."/>
            <person name="Kurdoglu A."/>
            <person name="Lahiri S."/>
            <person name="Mastrian S.D."/>
            <person name="Page L.E."/>
            <person name="Taylor H.L."/>
            <person name="Wang Z.T."/>
            <person name="Raymond J."/>
            <person name="Chen M."/>
            <person name="Blankenship R.E."/>
            <person name="Touchman J.W."/>
        </authorList>
    </citation>
    <scope>NUCLEOTIDE SEQUENCE [LARGE SCALE GENOMIC DNA]</scope>
    <source>
        <strain evidence="2">ATCC 51547 / Ice1</strain>
    </source>
</reference>
<sequence length="38" mass="4309">MEGLVQQAADTFLVIDNQYPSGIAHRTFHLSRKHRASL</sequence>
<dbReference type="KEGG" id="hmo:HM1_1073"/>
<evidence type="ECO:0000313" key="1">
    <source>
        <dbReference type="EMBL" id="ABZ83501.1"/>
    </source>
</evidence>
<gene>
    <name evidence="1" type="ORF">HM1_1073</name>
</gene>
<protein>
    <submittedName>
        <fullName evidence="1">Uncharacterized protein</fullName>
    </submittedName>
</protein>
<dbReference type="AlphaFoldDB" id="B0TI81"/>
<accession>B0TI81</accession>
<dbReference type="STRING" id="498761.HM1_1073"/>
<dbReference type="EMBL" id="CP000930">
    <property type="protein sequence ID" value="ABZ83501.1"/>
    <property type="molecule type" value="Genomic_DNA"/>
</dbReference>